<proteinExistence type="predicted"/>
<accession>E9GPY5</accession>
<evidence type="ECO:0000256" key="3">
    <source>
        <dbReference type="ARBA" id="ARBA00022833"/>
    </source>
</evidence>
<keyword evidence="7" id="KW-1185">Reference proteome</keyword>
<dbReference type="InterPro" id="IPR057358">
    <property type="entry name" value="UBL_ZFAND1-like"/>
</dbReference>
<dbReference type="eggNOG" id="KOG3183">
    <property type="taxonomic scope" value="Eukaryota"/>
</dbReference>
<keyword evidence="1" id="KW-0479">Metal-binding</keyword>
<sequence>MEFPSLGKRCSMDVCQQLDILPICCHFCRQSFCKTHFQPFDHLCSSNQDSLPKPSDIPHEMHVCSLPHCSTKELINMPCPFCDLHFCLHHRHQVEHNCSKLEKPVEKMVQTAELVRQIQMRNAGKKSCRGMKSDKLSAKVQLMKLKQNSIGVSELPAEERVHFLVQTPLQANMGVFVSTLWSVGKCIDYIACACKITNFNNITGKPHLNLFTSSGDCLSENMDFTITEMVDREIVFNGQTVILKYIDQ</sequence>
<dbReference type="GO" id="GO:0005737">
    <property type="term" value="C:cytoplasm"/>
    <property type="evidence" value="ECO:0000318"/>
    <property type="project" value="GO_Central"/>
</dbReference>
<dbReference type="GO" id="GO:0043161">
    <property type="term" value="P:proteasome-mediated ubiquitin-dependent protein catabolic process"/>
    <property type="evidence" value="ECO:0000318"/>
    <property type="project" value="GO_Central"/>
</dbReference>
<dbReference type="PROSITE" id="PS51039">
    <property type="entry name" value="ZF_AN1"/>
    <property type="match status" value="1"/>
</dbReference>
<dbReference type="Gene3D" id="4.10.1110.10">
    <property type="entry name" value="AN1-like Zinc finger"/>
    <property type="match status" value="2"/>
</dbReference>
<dbReference type="PANTHER" id="PTHR14677">
    <property type="entry name" value="ARSENITE INDUCUBLE RNA ASSOCIATED PROTEIN AIP-1-RELATED"/>
    <property type="match status" value="1"/>
</dbReference>
<organism evidence="6 7">
    <name type="scientific">Daphnia pulex</name>
    <name type="common">Water flea</name>
    <dbReference type="NCBI Taxonomy" id="6669"/>
    <lineage>
        <taxon>Eukaryota</taxon>
        <taxon>Metazoa</taxon>
        <taxon>Ecdysozoa</taxon>
        <taxon>Arthropoda</taxon>
        <taxon>Crustacea</taxon>
        <taxon>Branchiopoda</taxon>
        <taxon>Diplostraca</taxon>
        <taxon>Cladocera</taxon>
        <taxon>Anomopoda</taxon>
        <taxon>Daphniidae</taxon>
        <taxon>Daphnia</taxon>
    </lineage>
</organism>
<evidence type="ECO:0000256" key="1">
    <source>
        <dbReference type="ARBA" id="ARBA00022723"/>
    </source>
</evidence>
<dbReference type="SMART" id="SM00154">
    <property type="entry name" value="ZnF_AN1"/>
    <property type="match status" value="2"/>
</dbReference>
<keyword evidence="2 4" id="KW-0863">Zinc-finger</keyword>
<protein>
    <recommendedName>
        <fullName evidence="5">AN1-type domain-containing protein</fullName>
    </recommendedName>
</protein>
<gene>
    <name evidence="6" type="ORF">DAPPUDRAFT_198005</name>
</gene>
<keyword evidence="3" id="KW-0862">Zinc</keyword>
<evidence type="ECO:0000313" key="6">
    <source>
        <dbReference type="EMBL" id="EFX78511.1"/>
    </source>
</evidence>
<dbReference type="EMBL" id="GL732557">
    <property type="protein sequence ID" value="EFX78511.1"/>
    <property type="molecule type" value="Genomic_DNA"/>
</dbReference>
<dbReference type="Pfam" id="PF01428">
    <property type="entry name" value="zf-AN1"/>
    <property type="match status" value="2"/>
</dbReference>
<dbReference type="HOGENOM" id="CLU_052358_0_0_1"/>
<dbReference type="GO" id="GO:0008270">
    <property type="term" value="F:zinc ion binding"/>
    <property type="evidence" value="ECO:0007669"/>
    <property type="project" value="UniProtKB-KW"/>
</dbReference>
<dbReference type="Proteomes" id="UP000000305">
    <property type="component" value="Unassembled WGS sequence"/>
</dbReference>
<evidence type="ECO:0000256" key="2">
    <source>
        <dbReference type="ARBA" id="ARBA00022771"/>
    </source>
</evidence>
<dbReference type="AlphaFoldDB" id="E9GPY5"/>
<dbReference type="STRING" id="6669.E9GPY5"/>
<evidence type="ECO:0000259" key="5">
    <source>
        <dbReference type="PROSITE" id="PS51039"/>
    </source>
</evidence>
<dbReference type="InterPro" id="IPR035896">
    <property type="entry name" value="AN1-like_Znf"/>
</dbReference>
<dbReference type="OrthoDB" id="25675at2759"/>
<feature type="domain" description="AN1-type" evidence="5">
    <location>
        <begin position="58"/>
        <end position="106"/>
    </location>
</feature>
<dbReference type="InParanoid" id="E9GPY5"/>
<dbReference type="GO" id="GO:0005783">
    <property type="term" value="C:endoplasmic reticulum"/>
    <property type="evidence" value="ECO:0000318"/>
    <property type="project" value="GO_Central"/>
</dbReference>
<dbReference type="GO" id="GO:0045047">
    <property type="term" value="P:protein targeting to ER"/>
    <property type="evidence" value="ECO:0000318"/>
    <property type="project" value="GO_Central"/>
</dbReference>
<name>E9GPY5_DAPPU</name>
<dbReference type="SUPFAM" id="SSF118310">
    <property type="entry name" value="AN1-like Zinc finger"/>
    <property type="match status" value="2"/>
</dbReference>
<reference evidence="6 7" key="1">
    <citation type="journal article" date="2011" name="Science">
        <title>The ecoresponsive genome of Daphnia pulex.</title>
        <authorList>
            <person name="Colbourne J.K."/>
            <person name="Pfrender M.E."/>
            <person name="Gilbert D."/>
            <person name="Thomas W.K."/>
            <person name="Tucker A."/>
            <person name="Oakley T.H."/>
            <person name="Tokishita S."/>
            <person name="Aerts A."/>
            <person name="Arnold G.J."/>
            <person name="Basu M.K."/>
            <person name="Bauer D.J."/>
            <person name="Caceres C.E."/>
            <person name="Carmel L."/>
            <person name="Casola C."/>
            <person name="Choi J.H."/>
            <person name="Detter J.C."/>
            <person name="Dong Q."/>
            <person name="Dusheyko S."/>
            <person name="Eads B.D."/>
            <person name="Frohlich T."/>
            <person name="Geiler-Samerotte K.A."/>
            <person name="Gerlach D."/>
            <person name="Hatcher P."/>
            <person name="Jogdeo S."/>
            <person name="Krijgsveld J."/>
            <person name="Kriventseva E.V."/>
            <person name="Kultz D."/>
            <person name="Laforsch C."/>
            <person name="Lindquist E."/>
            <person name="Lopez J."/>
            <person name="Manak J.R."/>
            <person name="Muller J."/>
            <person name="Pangilinan J."/>
            <person name="Patwardhan R.P."/>
            <person name="Pitluck S."/>
            <person name="Pritham E.J."/>
            <person name="Rechtsteiner A."/>
            <person name="Rho M."/>
            <person name="Rogozin I.B."/>
            <person name="Sakarya O."/>
            <person name="Salamov A."/>
            <person name="Schaack S."/>
            <person name="Shapiro H."/>
            <person name="Shiga Y."/>
            <person name="Skalitzky C."/>
            <person name="Smith Z."/>
            <person name="Souvorov A."/>
            <person name="Sung W."/>
            <person name="Tang Z."/>
            <person name="Tsuchiya D."/>
            <person name="Tu H."/>
            <person name="Vos H."/>
            <person name="Wang M."/>
            <person name="Wolf Y.I."/>
            <person name="Yamagata H."/>
            <person name="Yamada T."/>
            <person name="Ye Y."/>
            <person name="Shaw J.R."/>
            <person name="Andrews J."/>
            <person name="Crease T.J."/>
            <person name="Tang H."/>
            <person name="Lucas S.M."/>
            <person name="Robertson H.M."/>
            <person name="Bork P."/>
            <person name="Koonin E.V."/>
            <person name="Zdobnov E.M."/>
            <person name="Grigoriev I.V."/>
            <person name="Lynch M."/>
            <person name="Boore J.L."/>
        </authorList>
    </citation>
    <scope>NUCLEOTIDE SEQUENCE [LARGE SCALE GENOMIC DNA]</scope>
</reference>
<evidence type="ECO:0000313" key="7">
    <source>
        <dbReference type="Proteomes" id="UP000000305"/>
    </source>
</evidence>
<dbReference type="KEGG" id="dpx:DAPPUDRAFT_198005"/>
<evidence type="ECO:0000256" key="4">
    <source>
        <dbReference type="PROSITE-ProRule" id="PRU00449"/>
    </source>
</evidence>
<dbReference type="InterPro" id="IPR000058">
    <property type="entry name" value="Znf_AN1"/>
</dbReference>
<dbReference type="PhylomeDB" id="E9GPY5"/>
<dbReference type="Pfam" id="PF25327">
    <property type="entry name" value="UBL_ZFAND1"/>
    <property type="match status" value="1"/>
</dbReference>
<dbReference type="PANTHER" id="PTHR14677:SF20">
    <property type="entry name" value="ZINC FINGER AN1-TYPE CONTAINING 2A-RELATED"/>
    <property type="match status" value="1"/>
</dbReference>
<dbReference type="OMA" id="RQYCLKH"/>